<feature type="transmembrane region" description="Helical" evidence="6">
    <location>
        <begin position="171"/>
        <end position="188"/>
    </location>
</feature>
<gene>
    <name evidence="7" type="ORF">MEDL_56565</name>
</gene>
<reference evidence="7" key="1">
    <citation type="submission" date="2021-03" db="EMBL/GenBank/DDBJ databases">
        <authorList>
            <person name="Bekaert M."/>
        </authorList>
    </citation>
    <scope>NUCLEOTIDE SEQUENCE</scope>
</reference>
<dbReference type="InterPro" id="IPR038213">
    <property type="entry name" value="IFI6/IFI27-like_sf"/>
</dbReference>
<dbReference type="GO" id="GO:0016020">
    <property type="term" value="C:membrane"/>
    <property type="evidence" value="ECO:0007669"/>
    <property type="project" value="UniProtKB-SubCell"/>
</dbReference>
<accession>A0A8S3UFG9</accession>
<keyword evidence="4 6" id="KW-1133">Transmembrane helix</keyword>
<evidence type="ECO:0000256" key="2">
    <source>
        <dbReference type="ARBA" id="ARBA00007262"/>
    </source>
</evidence>
<comment type="subcellular location">
    <subcellularLocation>
        <location evidence="1">Membrane</location>
        <topology evidence="1">Multi-pass membrane protein</topology>
    </subcellularLocation>
</comment>
<keyword evidence="3 6" id="KW-0812">Transmembrane</keyword>
<evidence type="ECO:0000256" key="1">
    <source>
        <dbReference type="ARBA" id="ARBA00004141"/>
    </source>
</evidence>
<organism evidence="7 8">
    <name type="scientific">Mytilus edulis</name>
    <name type="common">Blue mussel</name>
    <dbReference type="NCBI Taxonomy" id="6550"/>
    <lineage>
        <taxon>Eukaryota</taxon>
        <taxon>Metazoa</taxon>
        <taxon>Spiralia</taxon>
        <taxon>Lophotrochozoa</taxon>
        <taxon>Mollusca</taxon>
        <taxon>Bivalvia</taxon>
        <taxon>Autobranchia</taxon>
        <taxon>Pteriomorphia</taxon>
        <taxon>Mytilida</taxon>
        <taxon>Mytiloidea</taxon>
        <taxon>Mytilidae</taxon>
        <taxon>Mytilinae</taxon>
        <taxon>Mytilus</taxon>
    </lineage>
</organism>
<dbReference type="PANTHER" id="PTHR16932:SF18">
    <property type="entry name" value="INTERFERON, ALPHA-INDUCIBLE PROTEIN 27-LIKE 2"/>
    <property type="match status" value="1"/>
</dbReference>
<dbReference type="Pfam" id="PF06140">
    <property type="entry name" value="Ifi-6-16"/>
    <property type="match status" value="1"/>
</dbReference>
<proteinExistence type="inferred from homology"/>
<protein>
    <submittedName>
        <fullName evidence="7">Uncharacterized protein</fullName>
    </submittedName>
</protein>
<evidence type="ECO:0000256" key="4">
    <source>
        <dbReference type="ARBA" id="ARBA00022989"/>
    </source>
</evidence>
<evidence type="ECO:0000313" key="8">
    <source>
        <dbReference type="Proteomes" id="UP000683360"/>
    </source>
</evidence>
<comment type="similarity">
    <text evidence="2">Belongs to the IFI6/IFI27 family.</text>
</comment>
<dbReference type="Gene3D" id="6.10.110.10">
    <property type="match status" value="1"/>
</dbReference>
<evidence type="ECO:0000313" key="7">
    <source>
        <dbReference type="EMBL" id="CAG2244483.1"/>
    </source>
</evidence>
<dbReference type="PANTHER" id="PTHR16932">
    <property type="entry name" value="INTERFERON ALPHA-INDUCIBLE PROTEIN 27"/>
    <property type="match status" value="1"/>
</dbReference>
<name>A0A8S3UFG9_MYTED</name>
<keyword evidence="8" id="KW-1185">Reference proteome</keyword>
<dbReference type="AlphaFoldDB" id="A0A8S3UFG9"/>
<keyword evidence="5 6" id="KW-0472">Membrane</keyword>
<dbReference type="InterPro" id="IPR009311">
    <property type="entry name" value="IFI6/IFI27-like"/>
</dbReference>
<sequence>MNDSPGTAWPWNWKREDVTCYTTCLAAVGTGAVVATPVAISAAGYDPAGIAAGSLTAKLMSMVGVVKAGSWMAYLQSIVPVLGQRVKWYWHRQPHYYVLLYVEVQRKDKDVMMKLNQFGKKYPLSKNVRIIALSQMTAGLFTMVETCASNLPMKSCIYFSKEINMLLETALWIIAFTVVLLTSEVYGLDWPCHWKKEDVTHVKCYTTCLAAVRTGVVVATHLAIPAAGFGAAGIVAGPFLHGLCP</sequence>
<dbReference type="Proteomes" id="UP000683360">
    <property type="component" value="Unassembled WGS sequence"/>
</dbReference>
<evidence type="ECO:0000256" key="3">
    <source>
        <dbReference type="ARBA" id="ARBA00022692"/>
    </source>
</evidence>
<evidence type="ECO:0000256" key="6">
    <source>
        <dbReference type="SAM" id="Phobius"/>
    </source>
</evidence>
<evidence type="ECO:0000256" key="5">
    <source>
        <dbReference type="ARBA" id="ARBA00023136"/>
    </source>
</evidence>
<comment type="caution">
    <text evidence="7">The sequence shown here is derived from an EMBL/GenBank/DDBJ whole genome shotgun (WGS) entry which is preliminary data.</text>
</comment>
<dbReference type="EMBL" id="CAJPWZ010002738">
    <property type="protein sequence ID" value="CAG2244483.1"/>
    <property type="molecule type" value="Genomic_DNA"/>
</dbReference>